<comment type="caution">
    <text evidence="1">The sequence shown here is derived from an EMBL/GenBank/DDBJ whole genome shotgun (WGS) entry which is preliminary data.</text>
</comment>
<protein>
    <submittedName>
        <fullName evidence="1">Uncharacterized protein</fullName>
    </submittedName>
</protein>
<evidence type="ECO:0000313" key="2">
    <source>
        <dbReference type="Proteomes" id="UP000614741"/>
    </source>
</evidence>
<name>A0ABQ4DR00_9CELL</name>
<sequence length="118" mass="12163">MRDRARRTRTIAVVVVAALIGTSLLGALAALGGGGRTTVEIPRQGPWTVSVAGDLRRVPACTQDPVVVDGYLSADEPSSGGSLVLAADAQVEDVERVVTCVARGIDPSRITVLTTPQA</sequence>
<keyword evidence="2" id="KW-1185">Reference proteome</keyword>
<accession>A0ABQ4DR00</accession>
<gene>
    <name evidence="1" type="ORF">Cph01nite_35110</name>
</gene>
<organism evidence="1 2">
    <name type="scientific">Cellulomonas phragmiteti</name>
    <dbReference type="NCBI Taxonomy" id="478780"/>
    <lineage>
        <taxon>Bacteria</taxon>
        <taxon>Bacillati</taxon>
        <taxon>Actinomycetota</taxon>
        <taxon>Actinomycetes</taxon>
        <taxon>Micrococcales</taxon>
        <taxon>Cellulomonadaceae</taxon>
        <taxon>Cellulomonas</taxon>
    </lineage>
</organism>
<proteinExistence type="predicted"/>
<dbReference type="Proteomes" id="UP000614741">
    <property type="component" value="Unassembled WGS sequence"/>
</dbReference>
<evidence type="ECO:0000313" key="1">
    <source>
        <dbReference type="EMBL" id="GIG41749.1"/>
    </source>
</evidence>
<reference evidence="1 2" key="1">
    <citation type="submission" date="2021-01" db="EMBL/GenBank/DDBJ databases">
        <title>Whole genome shotgun sequence of Cellulomonas phragmiteti NBRC 110785.</title>
        <authorList>
            <person name="Komaki H."/>
            <person name="Tamura T."/>
        </authorList>
    </citation>
    <scope>NUCLEOTIDE SEQUENCE [LARGE SCALE GENOMIC DNA]</scope>
    <source>
        <strain evidence="1 2">NBRC 110785</strain>
    </source>
</reference>
<dbReference type="RefSeq" id="WP_203676167.1">
    <property type="nucleotide sequence ID" value="NZ_BONP01000036.1"/>
</dbReference>
<dbReference type="EMBL" id="BONP01000036">
    <property type="protein sequence ID" value="GIG41749.1"/>
    <property type="molecule type" value="Genomic_DNA"/>
</dbReference>